<gene>
    <name evidence="3" type="ORF">D1869_07070</name>
    <name evidence="2" type="ORF">HNQ62_000315</name>
</gene>
<evidence type="ECO:0000313" key="5">
    <source>
        <dbReference type="Proteomes" id="UP000582213"/>
    </source>
</evidence>
<evidence type="ECO:0000313" key="2">
    <source>
        <dbReference type="EMBL" id="MBB5252597.1"/>
    </source>
</evidence>
<dbReference type="GO" id="GO:0007034">
    <property type="term" value="P:vacuolar transport"/>
    <property type="evidence" value="ECO:0007669"/>
    <property type="project" value="InterPro"/>
</dbReference>
<sequence length="266" mass="30365">MLDKISSFFNNDRKRKAQLGKIITEISLKLKDQQDRLDEAIRRLRDRDKELYEKVIRAQIEGDMAKATIYAQEISDIRKMIKIIYTAFLAIEKVRIKLDTVQELQGVSLVLLPVMKVLGQLKDQIKGIAPEVAIALDSITSNVNSIAIETGALSERTVVPTVVDEEAQKILNETKKMAEEKLKEILPELPYPPSDTPSYKRQVIEIKQEQTQQKRKVTADDLLEYIRQTGGFLDLEHFSKIYNVDKQEVLDLLKSLASKGLITLEE</sequence>
<keyword evidence="4" id="KW-1185">Reference proteome</keyword>
<dbReference type="RefSeq" id="WP_010979233.1">
    <property type="nucleotide sequence ID" value="NZ_AP031374.1"/>
</dbReference>
<proteinExistence type="predicted"/>
<dbReference type="OrthoDB" id="36371at2157"/>
<dbReference type="GO" id="GO:0051301">
    <property type="term" value="P:cell division"/>
    <property type="evidence" value="ECO:0007669"/>
    <property type="project" value="UniProtKB-KW"/>
</dbReference>
<reference evidence="3 4" key="1">
    <citation type="submission" date="2019-10" db="EMBL/GenBank/DDBJ databases">
        <title>Genome Sequences from Six Type Strain Members of the Archaeal Family Sulfolobaceae: Acidianus ambivalens, Acidianus infernus, Metallosphaera prunae, Stygiolobus azoricus, Sulfolobus metallicus, and Sulfurisphaera ohwakuensis.</title>
        <authorList>
            <person name="Counts J.A."/>
            <person name="Kelly R.M."/>
        </authorList>
    </citation>
    <scope>NUCLEOTIDE SEQUENCE [LARGE SCALE GENOMIC DNA]</scope>
    <source>
        <strain evidence="3 4">TA-1</strain>
    </source>
</reference>
<dbReference type="Gene3D" id="1.10.10.10">
    <property type="entry name" value="Winged helix-like DNA-binding domain superfamily/Winged helix DNA-binding domain"/>
    <property type="match status" value="1"/>
</dbReference>
<dbReference type="KEGG" id="soh:D1869_07070"/>
<evidence type="ECO:0000313" key="4">
    <source>
        <dbReference type="Proteomes" id="UP000427373"/>
    </source>
</evidence>
<dbReference type="Pfam" id="PF03357">
    <property type="entry name" value="Snf7"/>
    <property type="match status" value="1"/>
</dbReference>
<dbReference type="NCBIfam" id="NF041008">
    <property type="entry name" value="cell_div_CdvB"/>
    <property type="match status" value="1"/>
</dbReference>
<name>A0A650CGE5_SULOH</name>
<dbReference type="EMBL" id="JACHFY010000001">
    <property type="protein sequence ID" value="MBB5252597.1"/>
    <property type="molecule type" value="Genomic_DNA"/>
</dbReference>
<evidence type="ECO:0000256" key="1">
    <source>
        <dbReference type="SAM" id="Coils"/>
    </source>
</evidence>
<organism evidence="3 4">
    <name type="scientific">Sulfurisphaera ohwakuensis</name>
    <dbReference type="NCBI Taxonomy" id="69656"/>
    <lineage>
        <taxon>Archaea</taxon>
        <taxon>Thermoproteota</taxon>
        <taxon>Thermoprotei</taxon>
        <taxon>Sulfolobales</taxon>
        <taxon>Sulfolobaceae</taxon>
        <taxon>Sulfurisphaera</taxon>
    </lineage>
</organism>
<dbReference type="AlphaFoldDB" id="A0A650CGE5"/>
<keyword evidence="1" id="KW-0175">Coiled coil</keyword>
<dbReference type="InterPro" id="IPR053654">
    <property type="entry name" value="Cell_Div_Complex_Comp"/>
</dbReference>
<dbReference type="InterPro" id="IPR005024">
    <property type="entry name" value="Snf7_fam"/>
</dbReference>
<feature type="coiled-coil region" evidence="1">
    <location>
        <begin position="23"/>
        <end position="50"/>
    </location>
</feature>
<accession>A0A650CGE5</accession>
<dbReference type="Proteomes" id="UP000427373">
    <property type="component" value="Chromosome"/>
</dbReference>
<dbReference type="InterPro" id="IPR036388">
    <property type="entry name" value="WH-like_DNA-bd_sf"/>
</dbReference>
<dbReference type="EMBL" id="CP045484">
    <property type="protein sequence ID" value="QGR16961.1"/>
    <property type="molecule type" value="Genomic_DNA"/>
</dbReference>
<dbReference type="Gene3D" id="6.10.140.1230">
    <property type="match status" value="1"/>
</dbReference>
<dbReference type="GeneID" id="1459212"/>
<protein>
    <submittedName>
        <fullName evidence="3">Cell division protein</fullName>
    </submittedName>
    <submittedName>
        <fullName evidence="2">Division protein CdvB (Snf7/Vps24/ESCRT-III family)</fullName>
    </submittedName>
</protein>
<evidence type="ECO:0000313" key="3">
    <source>
        <dbReference type="EMBL" id="QGR16961.1"/>
    </source>
</evidence>
<keyword evidence="3" id="KW-0131">Cell cycle</keyword>
<dbReference type="Proteomes" id="UP000582213">
    <property type="component" value="Unassembled WGS sequence"/>
</dbReference>
<reference evidence="2 5" key="2">
    <citation type="submission" date="2020-08" db="EMBL/GenBank/DDBJ databases">
        <title>Genomic Encyclopedia of Type Strains, Phase IV (KMG-IV): sequencing the most valuable type-strain genomes for metagenomic binning, comparative biology and taxonomic classification.</title>
        <authorList>
            <person name="Goeker M."/>
        </authorList>
    </citation>
    <scope>NUCLEOTIDE SEQUENCE [LARGE SCALE GENOMIC DNA]</scope>
    <source>
        <strain evidence="2 5">DSM 12421</strain>
    </source>
</reference>
<keyword evidence="3" id="KW-0132">Cell division</keyword>